<dbReference type="Proteomes" id="UP000182227">
    <property type="component" value="Unassembled WGS sequence"/>
</dbReference>
<protein>
    <submittedName>
        <fullName evidence="1">Uncharacterized protein</fullName>
    </submittedName>
</protein>
<dbReference type="EMBL" id="CTEF01000002">
    <property type="protein sequence ID" value="CQD15885.1"/>
    <property type="molecule type" value="Genomic_DNA"/>
</dbReference>
<proteinExistence type="predicted"/>
<dbReference type="AlphaFoldDB" id="A0A0U1DGC0"/>
<dbReference type="GeneID" id="44300368"/>
<keyword evidence="4" id="KW-1185">Reference proteome</keyword>
<reference evidence="1 3" key="1">
    <citation type="submission" date="2015-03" db="EMBL/GenBank/DDBJ databases">
        <authorList>
            <person name="Murphy D."/>
        </authorList>
    </citation>
    <scope>NUCLEOTIDE SEQUENCE [LARGE SCALE GENOMIC DNA]</scope>
    <source>
        <strain evidence="1 3">D16</strain>
    </source>
</reference>
<dbReference type="EMBL" id="LQOP01000040">
    <property type="protein sequence ID" value="ORV19752.1"/>
    <property type="molecule type" value="Genomic_DNA"/>
</dbReference>
<dbReference type="Proteomes" id="UP000193811">
    <property type="component" value="Unassembled WGS sequence"/>
</dbReference>
<name>A0A0U1DGC0_9MYCO</name>
<sequence>MNSEIRFELFDHPPRRFAEVDGVTTLGDPDREVVQEHGVLEPLDVRIDMWLSVPVRSSLQFGDPTFEIGPLSLGPAETIALHNALVDHINNFHMAKFVAPGGAS</sequence>
<organism evidence="1 3">
    <name type="scientific">Mycolicibacterium conceptionense</name>
    <dbReference type="NCBI Taxonomy" id="451644"/>
    <lineage>
        <taxon>Bacteria</taxon>
        <taxon>Bacillati</taxon>
        <taxon>Actinomycetota</taxon>
        <taxon>Actinomycetes</taxon>
        <taxon>Mycobacteriales</taxon>
        <taxon>Mycobacteriaceae</taxon>
        <taxon>Mycolicibacterium</taxon>
    </lineage>
</organism>
<reference evidence="2 4" key="2">
    <citation type="submission" date="2016-01" db="EMBL/GenBank/DDBJ databases">
        <title>The new phylogeny of the genus Mycobacterium.</title>
        <authorList>
            <person name="Tarcisio F."/>
            <person name="Conor M."/>
            <person name="Antonella G."/>
            <person name="Elisabetta G."/>
            <person name="Giulia F.S."/>
            <person name="Sara T."/>
            <person name="Anna F."/>
            <person name="Clotilde B."/>
            <person name="Roberto B."/>
            <person name="Veronica D.S."/>
            <person name="Fabio R."/>
            <person name="Monica P."/>
            <person name="Olivier J."/>
            <person name="Enrico T."/>
            <person name="Nicola S."/>
        </authorList>
    </citation>
    <scope>NUCLEOTIDE SEQUENCE [LARGE SCALE GENOMIC DNA]</scope>
    <source>
        <strain evidence="2 4">CCUG 50187</strain>
    </source>
</reference>
<evidence type="ECO:0000313" key="3">
    <source>
        <dbReference type="Proteomes" id="UP000182227"/>
    </source>
</evidence>
<evidence type="ECO:0000313" key="1">
    <source>
        <dbReference type="EMBL" id="CQD15885.1"/>
    </source>
</evidence>
<accession>A0A0U1DGC0</accession>
<evidence type="ECO:0000313" key="2">
    <source>
        <dbReference type="EMBL" id="ORV19752.1"/>
    </source>
</evidence>
<gene>
    <name evidence="2" type="ORF">AWB98_02395</name>
    <name evidence="1" type="ORF">BN970_03350</name>
</gene>
<evidence type="ECO:0000313" key="4">
    <source>
        <dbReference type="Proteomes" id="UP000193811"/>
    </source>
</evidence>
<dbReference type="RefSeq" id="WP_085143277.1">
    <property type="nucleotide sequence ID" value="NZ_JACKVA010000026.1"/>
</dbReference>